<evidence type="ECO:0008006" key="5">
    <source>
        <dbReference type="Google" id="ProtNLM"/>
    </source>
</evidence>
<feature type="compositionally biased region" description="Low complexity" evidence="1">
    <location>
        <begin position="174"/>
        <end position="198"/>
    </location>
</feature>
<dbReference type="NCBIfam" id="NF045516">
    <property type="entry name" value="GlpR"/>
    <property type="match status" value="1"/>
</dbReference>
<proteinExistence type="predicted"/>
<evidence type="ECO:0000313" key="3">
    <source>
        <dbReference type="EMBL" id="CAJ1580226.1"/>
    </source>
</evidence>
<dbReference type="RefSeq" id="WP_316514651.1">
    <property type="nucleotide sequence ID" value="NZ_OY726395.1"/>
</dbReference>
<feature type="transmembrane region" description="Helical" evidence="2">
    <location>
        <begin position="296"/>
        <end position="313"/>
    </location>
</feature>
<dbReference type="Proteomes" id="UP001190466">
    <property type="component" value="Chromosome"/>
</dbReference>
<reference evidence="3 4" key="1">
    <citation type="submission" date="2023-08" db="EMBL/GenBank/DDBJ databases">
        <authorList>
            <person name="Folkvardsen B D."/>
            <person name="Norman A."/>
        </authorList>
    </citation>
    <scope>NUCLEOTIDE SEQUENCE [LARGE SCALE GENOMIC DNA]</scope>
    <source>
        <strain evidence="3 4">Mu0050</strain>
    </source>
</reference>
<feature type="transmembrane region" description="Helical" evidence="2">
    <location>
        <begin position="273"/>
        <end position="290"/>
    </location>
</feature>
<evidence type="ECO:0000256" key="2">
    <source>
        <dbReference type="SAM" id="Phobius"/>
    </source>
</evidence>
<accession>A0ABM9MA99</accession>
<dbReference type="InterPro" id="IPR053779">
    <property type="entry name" value="GlpR"/>
</dbReference>
<keyword evidence="2" id="KW-0812">Transmembrane</keyword>
<gene>
    <name evidence="3" type="ORF">MU0050_000918</name>
</gene>
<dbReference type="EMBL" id="OY726395">
    <property type="protein sequence ID" value="CAJ1580226.1"/>
    <property type="molecule type" value="Genomic_DNA"/>
</dbReference>
<feature type="compositionally biased region" description="Acidic residues" evidence="1">
    <location>
        <begin position="199"/>
        <end position="213"/>
    </location>
</feature>
<keyword evidence="2" id="KW-1133">Transmembrane helix</keyword>
<evidence type="ECO:0000313" key="4">
    <source>
        <dbReference type="Proteomes" id="UP001190466"/>
    </source>
</evidence>
<organism evidence="3 4">
    <name type="scientific">[Mycobacterium] wendilense</name>
    <dbReference type="NCBI Taxonomy" id="3064284"/>
    <lineage>
        <taxon>Bacteria</taxon>
        <taxon>Bacillati</taxon>
        <taxon>Actinomycetota</taxon>
        <taxon>Actinomycetes</taxon>
        <taxon>Mycobacteriales</taxon>
        <taxon>Mycobacteriaceae</taxon>
        <taxon>Mycolicibacter</taxon>
    </lineage>
</organism>
<feature type="transmembrane region" description="Helical" evidence="2">
    <location>
        <begin position="6"/>
        <end position="26"/>
    </location>
</feature>
<name>A0ABM9MA99_9MYCO</name>
<keyword evidence="2" id="KW-0472">Membrane</keyword>
<feature type="region of interest" description="Disordered" evidence="1">
    <location>
        <begin position="174"/>
        <end position="213"/>
    </location>
</feature>
<sequence>MPSIPQSLLWISLVVLWLFVLVPMLVNKRDAVKRTSDVALATRVLNTGRTARLIKRGRPAAGHASDPDWQHDADLNDDLDDYDDDATGPVVVTGKPARGRTMAVVTSVAEEGGPDYLDVDVVEEDSGALPVGKLKGDALQTEELPLEFAAASTEPEPAAGPEPVVAAEPAVEPVAEPAAEPEPAVAAAEPAAEPVAEPVAEEPAAEAEPQAEEEEFAEFEGARNEYEYVEDTSGLEAEAEPATAAVPLSRDRRYHSKTAAAVSERKYRFRKNTLSVMAGMLVVSAAAAFLLSPVNWWVFAAVATMTVLYLAYLRRQTRIEERLRRRRMQRMARSRLGVENTQDRDLDVVPARLRQPGAAVLEIDDEDPEFEHLDYVPFAREFDLPRAAGQ</sequence>
<evidence type="ECO:0000256" key="1">
    <source>
        <dbReference type="SAM" id="MobiDB-lite"/>
    </source>
</evidence>
<protein>
    <recommendedName>
        <fullName evidence="5">Transmembrane protein</fullName>
    </recommendedName>
</protein>
<keyword evidence="4" id="KW-1185">Reference proteome</keyword>